<comment type="caution">
    <text evidence="2">The sequence shown here is derived from an EMBL/GenBank/DDBJ whole genome shotgun (WGS) entry which is preliminary data.</text>
</comment>
<gene>
    <name evidence="2" type="ORF">AAFC00_004840</name>
</gene>
<evidence type="ECO:0000313" key="2">
    <source>
        <dbReference type="EMBL" id="KAL1297285.1"/>
    </source>
</evidence>
<reference evidence="2 3" key="1">
    <citation type="submission" date="2024-07" db="EMBL/GenBank/DDBJ databases">
        <title>Draft sequence of the Neodothiora populina.</title>
        <authorList>
            <person name="Drown D.D."/>
            <person name="Schuette U.S."/>
            <person name="Buechlein A.B."/>
            <person name="Rusch D.R."/>
            <person name="Winton L.W."/>
            <person name="Adams G.A."/>
        </authorList>
    </citation>
    <scope>NUCLEOTIDE SEQUENCE [LARGE SCALE GENOMIC DNA]</scope>
    <source>
        <strain evidence="2 3">CPC 39397</strain>
    </source>
</reference>
<dbReference type="RefSeq" id="XP_069196967.1">
    <property type="nucleotide sequence ID" value="XM_069344538.1"/>
</dbReference>
<feature type="compositionally biased region" description="Basic and acidic residues" evidence="1">
    <location>
        <begin position="182"/>
        <end position="238"/>
    </location>
</feature>
<dbReference type="EMBL" id="JBFMKM010000016">
    <property type="protein sequence ID" value="KAL1297285.1"/>
    <property type="molecule type" value="Genomic_DNA"/>
</dbReference>
<feature type="region of interest" description="Disordered" evidence="1">
    <location>
        <begin position="116"/>
        <end position="147"/>
    </location>
</feature>
<proteinExistence type="predicted"/>
<evidence type="ECO:0000313" key="3">
    <source>
        <dbReference type="Proteomes" id="UP001562354"/>
    </source>
</evidence>
<organism evidence="2 3">
    <name type="scientific">Neodothiora populina</name>
    <dbReference type="NCBI Taxonomy" id="2781224"/>
    <lineage>
        <taxon>Eukaryota</taxon>
        <taxon>Fungi</taxon>
        <taxon>Dikarya</taxon>
        <taxon>Ascomycota</taxon>
        <taxon>Pezizomycotina</taxon>
        <taxon>Dothideomycetes</taxon>
        <taxon>Dothideomycetidae</taxon>
        <taxon>Dothideales</taxon>
        <taxon>Dothioraceae</taxon>
        <taxon>Neodothiora</taxon>
    </lineage>
</organism>
<sequence length="487" mass="53693">MSVPEIVRGEFVFHDAFFASVGVLKRHPRASVAELTTLLRPETAQKSNAAKDQVGHWYEAQLLHYGLPRSKDKNTAKMRLLQALNQGSLTVPANIRGIETEMRKEYTAAQRKAKALEKVQNASSAEKTPAKGKKRKQDEAEHAASTKTSIKVKVGDVTFDIEQLKSKANKTSTTDRSNVKKQKADSVKPDPKAKPTPKDKPTGKDKPAPKDKPDPKDKPAPKAKPAPKEKPAPKDKLAASKKASSAKADLKSESKSSSKISSTTTKASNPKTATKKKQTAPSSVLDAARFARENNLPYDPPPAHTEFDDSQCYDVNSEMYDRDSDVYDDDSGAYHDDFQSRNEPRTITISGSYTLHVPRIEEQAPGSRLRFDLIVDNPNGKIWGRFDFSLKTGIILISDIPSAANRNATSFGWRATDEYDGSLKFGSGCDGTIEFDGDGLVRGVFYGLMNGEDIEFEGEREGTWSTSAIAQDFEVDWDDYPRLAYGR</sequence>
<keyword evidence="3" id="KW-1185">Reference proteome</keyword>
<evidence type="ECO:0000256" key="1">
    <source>
        <dbReference type="SAM" id="MobiDB-lite"/>
    </source>
</evidence>
<name>A0ABR3P3T3_9PEZI</name>
<feature type="region of interest" description="Disordered" evidence="1">
    <location>
        <begin position="168"/>
        <end position="283"/>
    </location>
</feature>
<dbReference type="GeneID" id="95978540"/>
<feature type="compositionally biased region" description="Low complexity" evidence="1">
    <location>
        <begin position="257"/>
        <end position="272"/>
    </location>
</feature>
<protein>
    <submittedName>
        <fullName evidence="2">Uncharacterized protein</fullName>
    </submittedName>
</protein>
<accession>A0ABR3P3T3</accession>
<dbReference type="Proteomes" id="UP001562354">
    <property type="component" value="Unassembled WGS sequence"/>
</dbReference>